<evidence type="ECO:0000313" key="16">
    <source>
        <dbReference type="Proteomes" id="UP001139559"/>
    </source>
</evidence>
<dbReference type="SUPFAM" id="SSF103190">
    <property type="entry name" value="Sensory domain-like"/>
    <property type="match status" value="1"/>
</dbReference>
<dbReference type="GO" id="GO:0000155">
    <property type="term" value="F:phosphorelay sensor kinase activity"/>
    <property type="evidence" value="ECO:0007669"/>
    <property type="project" value="TreeGrafter"/>
</dbReference>
<proteinExistence type="predicted"/>
<dbReference type="Pfam" id="PF00672">
    <property type="entry name" value="HAMP"/>
    <property type="match status" value="1"/>
</dbReference>
<protein>
    <recommendedName>
        <fullName evidence="4">histidine kinase</fullName>
        <ecNumber evidence="4">2.7.13.3</ecNumber>
    </recommendedName>
</protein>
<feature type="coiled-coil region" evidence="12">
    <location>
        <begin position="199"/>
        <end position="244"/>
    </location>
</feature>
<evidence type="ECO:0000256" key="13">
    <source>
        <dbReference type="SAM" id="Phobius"/>
    </source>
</evidence>
<comment type="caution">
    <text evidence="15">The sequence shown here is derived from an EMBL/GenBank/DDBJ whole genome shotgun (WGS) entry which is preliminary data.</text>
</comment>
<dbReference type="InterPro" id="IPR033463">
    <property type="entry name" value="sCache_3"/>
</dbReference>
<dbReference type="Gene3D" id="6.10.340.10">
    <property type="match status" value="1"/>
</dbReference>
<comment type="catalytic activity">
    <reaction evidence="1">
        <text>ATP + protein L-histidine = ADP + protein N-phospho-L-histidine.</text>
        <dbReference type="EC" id="2.7.13.3"/>
    </reaction>
</comment>
<dbReference type="SMART" id="SM00304">
    <property type="entry name" value="HAMP"/>
    <property type="match status" value="1"/>
</dbReference>
<keyword evidence="6" id="KW-0597">Phosphoprotein</keyword>
<evidence type="ECO:0000256" key="12">
    <source>
        <dbReference type="SAM" id="Coils"/>
    </source>
</evidence>
<keyword evidence="8 13" id="KW-0812">Transmembrane</keyword>
<reference evidence="15" key="1">
    <citation type="submission" date="2021-11" db="EMBL/GenBank/DDBJ databases">
        <title>Vibrio ZSDE26 sp. nov. and Vibrio ZSDZ34 sp. nov., isolated from coastal seawater in Qingdao.</title>
        <authorList>
            <person name="Zhang P."/>
        </authorList>
    </citation>
    <scope>NUCLEOTIDE SEQUENCE</scope>
    <source>
        <strain evidence="15">ZSDE26</strain>
    </source>
</reference>
<evidence type="ECO:0000256" key="7">
    <source>
        <dbReference type="ARBA" id="ARBA00022679"/>
    </source>
</evidence>
<evidence type="ECO:0000313" key="15">
    <source>
        <dbReference type="EMBL" id="MCK6264659.1"/>
    </source>
</evidence>
<dbReference type="PROSITE" id="PS50885">
    <property type="entry name" value="HAMP"/>
    <property type="match status" value="1"/>
</dbReference>
<dbReference type="GO" id="GO:0005886">
    <property type="term" value="C:plasma membrane"/>
    <property type="evidence" value="ECO:0007669"/>
    <property type="project" value="UniProtKB-SubCell"/>
</dbReference>
<keyword evidence="11 13" id="KW-0472">Membrane</keyword>
<dbReference type="InterPro" id="IPR003660">
    <property type="entry name" value="HAMP_dom"/>
</dbReference>
<dbReference type="Proteomes" id="UP001139559">
    <property type="component" value="Unassembled WGS sequence"/>
</dbReference>
<dbReference type="EMBL" id="JAJHVV010000009">
    <property type="protein sequence ID" value="MCK6264659.1"/>
    <property type="molecule type" value="Genomic_DNA"/>
</dbReference>
<comment type="subcellular location">
    <subcellularLocation>
        <location evidence="2">Cell inner membrane</location>
    </subcellularLocation>
    <subcellularLocation>
        <location evidence="3">Cell membrane</location>
        <topology evidence="3">Multi-pass membrane protein</topology>
    </subcellularLocation>
</comment>
<evidence type="ECO:0000256" key="2">
    <source>
        <dbReference type="ARBA" id="ARBA00004533"/>
    </source>
</evidence>
<organism evidence="15 16">
    <name type="scientific">Vibrio amylolyticus</name>
    <dbReference type="NCBI Taxonomy" id="2847292"/>
    <lineage>
        <taxon>Bacteria</taxon>
        <taxon>Pseudomonadati</taxon>
        <taxon>Pseudomonadota</taxon>
        <taxon>Gammaproteobacteria</taxon>
        <taxon>Vibrionales</taxon>
        <taxon>Vibrionaceae</taxon>
        <taxon>Vibrio</taxon>
    </lineage>
</organism>
<keyword evidence="16" id="KW-1185">Reference proteome</keyword>
<feature type="transmembrane region" description="Helical" evidence="13">
    <location>
        <begin position="132"/>
        <end position="151"/>
    </location>
</feature>
<dbReference type="Pfam" id="PF17203">
    <property type="entry name" value="sCache_3_2"/>
    <property type="match status" value="1"/>
</dbReference>
<keyword evidence="5" id="KW-1003">Cell membrane</keyword>
<evidence type="ECO:0000256" key="1">
    <source>
        <dbReference type="ARBA" id="ARBA00000085"/>
    </source>
</evidence>
<keyword evidence="10 13" id="KW-1133">Transmembrane helix</keyword>
<dbReference type="PANTHER" id="PTHR45528:SF10">
    <property type="entry name" value="METHYL-ACCEPTING CHEMOTAXIS PROTEIN"/>
    <property type="match status" value="1"/>
</dbReference>
<evidence type="ECO:0000259" key="14">
    <source>
        <dbReference type="PROSITE" id="PS50885"/>
    </source>
</evidence>
<evidence type="ECO:0000256" key="8">
    <source>
        <dbReference type="ARBA" id="ARBA00022692"/>
    </source>
</evidence>
<dbReference type="CDD" id="cd06225">
    <property type="entry name" value="HAMP"/>
    <property type="match status" value="1"/>
</dbReference>
<evidence type="ECO:0000256" key="9">
    <source>
        <dbReference type="ARBA" id="ARBA00022777"/>
    </source>
</evidence>
<dbReference type="InterPro" id="IPR050398">
    <property type="entry name" value="HssS/ArlS-like"/>
</dbReference>
<evidence type="ECO:0000256" key="10">
    <source>
        <dbReference type="ARBA" id="ARBA00022989"/>
    </source>
</evidence>
<evidence type="ECO:0000256" key="3">
    <source>
        <dbReference type="ARBA" id="ARBA00004651"/>
    </source>
</evidence>
<name>A0A9X1XKS5_9VIBR</name>
<keyword evidence="7" id="KW-0808">Transferase</keyword>
<gene>
    <name evidence="15" type="ORF">KP803_15375</name>
</gene>
<evidence type="ECO:0000256" key="6">
    <source>
        <dbReference type="ARBA" id="ARBA00022553"/>
    </source>
</evidence>
<feature type="domain" description="HAMP" evidence="14">
    <location>
        <begin position="152"/>
        <end position="204"/>
    </location>
</feature>
<dbReference type="Gene3D" id="1.10.287.130">
    <property type="match status" value="1"/>
</dbReference>
<dbReference type="PANTHER" id="PTHR45528">
    <property type="entry name" value="SENSOR HISTIDINE KINASE CPXA"/>
    <property type="match status" value="1"/>
</dbReference>
<keyword evidence="9" id="KW-0418">Kinase</keyword>
<evidence type="ECO:0000256" key="4">
    <source>
        <dbReference type="ARBA" id="ARBA00012438"/>
    </source>
</evidence>
<accession>A0A9X1XKS5</accession>
<evidence type="ECO:0000256" key="11">
    <source>
        <dbReference type="ARBA" id="ARBA00023136"/>
    </source>
</evidence>
<dbReference type="EC" id="2.7.13.3" evidence="4"/>
<keyword evidence="12" id="KW-0175">Coiled coil</keyword>
<sequence>MLYQQSKQQSIALVKTLAANGTSWILSDDYIGMEEVINSQSLFPDLNFALFTDNDNKVLAHSNREYVGLFLDDTVSLRMLDDSVGTLILFENGQQIDIATGVYVNGEKIGWARVSLNRGHIVNNLEVINRNGYFYMLLAVVVGSLFAILLAKGLTKAIRVMTTAAHDVREGARDVSFDVDRIDELGTLSSDLNDTVKTLAENEAELKRYQQGLEKIVKERTIELEESNSELLRANEVISEHNIQIEASYIKLKDMQKKLVETEKMSALAYLVRGVAHEMNTPLGIAITGNSCVSDKVREIKAYLSGTNITKERLLEYLQDTEEASEFVSTNIERATLLVERFKELDAQQYIDSNDPINIREHVSAALANQNLDEMEPKLMVSLDIADDINVLGNAKQFEQLLYHLFENSTLHAFDGIEDRQISITAKQKQSKAK</sequence>
<dbReference type="InterPro" id="IPR029151">
    <property type="entry name" value="Sensor-like_sf"/>
</dbReference>
<dbReference type="AlphaFoldDB" id="A0A9X1XKS5"/>
<evidence type="ECO:0000256" key="5">
    <source>
        <dbReference type="ARBA" id="ARBA00022475"/>
    </source>
</evidence>